<sequence length="220" mass="24797">MKRNLSGLILSLIISVTAIFMLTNCTHNDQFTVCIDAGHGGYDNGTKSPTSILEKDINLKVALKLGKILEKNNIKVVYTRTNDKVPWPSNQKSSLKERCYISNKAKADLFISIHCNYDEFSSITRGPETWCRFSETPEENLAKNIQNELVNLKYSHNRGLKYEKNGGLYVLRHTKAVSALVELGFLSNSKDTKFLITNKAQEKCAQAIARGILNFKNYKS</sequence>
<dbReference type="Proteomes" id="UP001079657">
    <property type="component" value="Unassembled WGS sequence"/>
</dbReference>
<dbReference type="CDD" id="cd02696">
    <property type="entry name" value="MurNAc-LAA"/>
    <property type="match status" value="1"/>
</dbReference>
<dbReference type="RefSeq" id="WP_268049886.1">
    <property type="nucleotide sequence ID" value="NZ_JAPQES010000003.1"/>
</dbReference>
<protein>
    <submittedName>
        <fullName evidence="3">N-acetylmuramoyl-L-alanine amidase</fullName>
    </submittedName>
</protein>
<dbReference type="PANTHER" id="PTHR30404">
    <property type="entry name" value="N-ACETYLMURAMOYL-L-ALANINE AMIDASE"/>
    <property type="match status" value="1"/>
</dbReference>
<organism evidence="3 4">
    <name type="scientific">Clostridium ganghwense</name>
    <dbReference type="NCBI Taxonomy" id="312089"/>
    <lineage>
        <taxon>Bacteria</taxon>
        <taxon>Bacillati</taxon>
        <taxon>Bacillota</taxon>
        <taxon>Clostridia</taxon>
        <taxon>Eubacteriales</taxon>
        <taxon>Clostridiaceae</taxon>
        <taxon>Clostridium</taxon>
    </lineage>
</organism>
<feature type="domain" description="MurNAc-LAA" evidence="2">
    <location>
        <begin position="99"/>
        <end position="213"/>
    </location>
</feature>
<keyword evidence="4" id="KW-1185">Reference proteome</keyword>
<proteinExistence type="predicted"/>
<dbReference type="Gene3D" id="3.40.630.40">
    <property type="entry name" value="Zn-dependent exopeptidases"/>
    <property type="match status" value="1"/>
</dbReference>
<reference evidence="3" key="1">
    <citation type="submission" date="2022-12" db="EMBL/GenBank/DDBJ databases">
        <authorList>
            <person name="Wang J."/>
        </authorList>
    </citation>
    <scope>NUCLEOTIDE SEQUENCE</scope>
    <source>
        <strain evidence="3">HY-42-06</strain>
    </source>
</reference>
<dbReference type="SUPFAM" id="SSF53187">
    <property type="entry name" value="Zn-dependent exopeptidases"/>
    <property type="match status" value="1"/>
</dbReference>
<dbReference type="PANTHER" id="PTHR30404:SF0">
    <property type="entry name" value="N-ACETYLMURAMOYL-L-ALANINE AMIDASE AMIC"/>
    <property type="match status" value="1"/>
</dbReference>
<dbReference type="SMART" id="SM00646">
    <property type="entry name" value="Ami_3"/>
    <property type="match status" value="1"/>
</dbReference>
<evidence type="ECO:0000259" key="2">
    <source>
        <dbReference type="SMART" id="SM00646"/>
    </source>
</evidence>
<evidence type="ECO:0000313" key="4">
    <source>
        <dbReference type="Proteomes" id="UP001079657"/>
    </source>
</evidence>
<name>A0ABT4CPQ8_9CLOT</name>
<evidence type="ECO:0000256" key="1">
    <source>
        <dbReference type="ARBA" id="ARBA00022801"/>
    </source>
</evidence>
<dbReference type="InterPro" id="IPR002508">
    <property type="entry name" value="MurNAc-LAA_cat"/>
</dbReference>
<gene>
    <name evidence="3" type="ORF">OXH55_10425</name>
</gene>
<dbReference type="EMBL" id="JAPQES010000003">
    <property type="protein sequence ID" value="MCY6371048.1"/>
    <property type="molecule type" value="Genomic_DNA"/>
</dbReference>
<keyword evidence="1" id="KW-0378">Hydrolase</keyword>
<evidence type="ECO:0000313" key="3">
    <source>
        <dbReference type="EMBL" id="MCY6371048.1"/>
    </source>
</evidence>
<accession>A0ABT4CPQ8</accession>
<dbReference type="Pfam" id="PF01520">
    <property type="entry name" value="Amidase_3"/>
    <property type="match status" value="1"/>
</dbReference>
<comment type="caution">
    <text evidence="3">The sequence shown here is derived from an EMBL/GenBank/DDBJ whole genome shotgun (WGS) entry which is preliminary data.</text>
</comment>
<dbReference type="InterPro" id="IPR050695">
    <property type="entry name" value="N-acetylmuramoyl_amidase_3"/>
</dbReference>